<gene>
    <name evidence="1" type="ORF">RFH988_LOCUS25216</name>
</gene>
<reference evidence="1" key="1">
    <citation type="submission" date="2021-02" db="EMBL/GenBank/DDBJ databases">
        <authorList>
            <person name="Nowell W R."/>
        </authorList>
    </citation>
    <scope>NUCLEOTIDE SEQUENCE</scope>
</reference>
<dbReference type="OrthoDB" id="10037924at2759"/>
<sequence>MKQFLFDELIDIFLRMEQRNKQYFDIWDRLDIISHLIECTSNVDLFQNYKIPYHPSILSNNNDLQLRPILFDLYFFHLRHQIVNETITTNLINKGILLRLPKIHNRNLKSIVEYIFKQLKDYFLVRMTALLLCEINMNVYILNDVNSIISTIINEYLSIDQQSIKFNDYLQLFLSTIISQKSWNFLLNLLKSEIFQYLNNEWSTTLYCLLELKQIQKQNKYLQLCHQIQFTISSKNDSSIFPELHKPYEELREILDTCIKDNTNENQWQLLLDWIELKLNSNSIELQLKEIKVMLLLNIYYEYYCNNQLSSINTLLEFIENYLELSSEELRLFRIFIKPEEFLIGYSIENTNNVDRNFLNDIFKLDCTDEFELSLRHMLVNLIAMILLGGEQSFLWTFTFRPLTLQNTYGFGSTSRHIIQAHGIHYDCGCIISQNGDLLQFMNRRNVGPLNVPAVYVAYFSTFGAMAWHLLLFNESIDNLHGPILSPIAIADNTPAYRLAGESIRAKVCCFVCARLLSTFHFLSIQLNQNDTYILLTRCFEQMAFLTKNQNSWIKPIYTTIDNEFIAEQEFKDNVFYFVHNNLNEYKIYINQLYLQSQIQMNLQQFIDQMPIIIQFIDFKTELYRQINLETSLKILQQTLNSLPFLKITKLIYDLSQFYRLLHQTYSKLIEQNEFLTITLQELYDRGQKYYNNSNYQQNQNEDKTHRSIIENGIEAVKIYHQFSNGFIRPGACDETQHFSIITFDTPVSYLVTNENHDEGDIIMRILSVLVDYHNSLLDLLDDELKNNENHTVGSLRNLIKELTSKNISILQIANDNTGVINLNEKDCLWIEQLSQASLIHNTEQYFITSGSRVKFDFVYIQSQIIRTYLLFCRIDYHHFIQKYQCHTKRKSTINVEYLNLDKKYLIRLSDEQLENEWNHLKDILLDKLYYSHNLLRQIALTLKDQQNDFSSNNLFEFIRMIDYDNDILQRLEQYEIKDFQLCYIDHVIEIYKESISGFQHLSTDIPPLLRVRIDSEVNEELIQKLNDNIFNMDDNNDIDKIQIKIQIITKFLNELKDIEDNLQQKSTQSLIEICQYLAIDNPIILWLPNRIKCENYVDLYIHLICTRSKLQEKKFNIEKQQIKLWNENFNSYEQQDQLENHFYQYLNLQYNNEQISNEKQNTNGINTWKITSESNFDLKNQHYLHNIDSSVNEQENKSKDFSENDIKYISLMTLNLKSVPCTSSIFFQQIHKYREEPSIKSIISNKVQKFTIIHPNGESKTYLWKNEIFCEKLQILFNEKKYDHDLFVIVNKNEIFIDFTKNNYRSSSDPSLLEYYIIEKQYLIQIQIHFRSNISEYFTTSKCKISTIIHHFIDEKQLESLSSDRILCFFDEFGKCIDDGIINDLCKTHHKTVSIFVTEEISNANILYELALHYNEDQNQMMSLFYSTTKWQQINLWLKTLLHIIDPSVDDYMFLIREKKTILDNDQSILSTFDQTESMIIDIINRNIVTKVQFTFETNNYSIYALKLTKISSLLNNENILEYFNLTDLSSDNCLIVVKGNNEHILTKEDLQKSIDTYSITENEPIHFQIMTLVQITKYDDEEQIKVPLLNRNITIEELLHSTEKSMDVYKYLATNDTKRILDSNEKLSNLNKTKFILVKENETCLVLIKKSNDLQPIHVTEEENEKYQRFIVCATIADVNKENQQDILHQYLLYSNDIVPSTDIQLITFQSESLIQFISIDQNLPITVTIKNTE</sequence>
<feature type="non-terminal residue" evidence="1">
    <location>
        <position position="1"/>
    </location>
</feature>
<dbReference type="EMBL" id="CAJNOO010001903">
    <property type="protein sequence ID" value="CAF1212821.1"/>
    <property type="molecule type" value="Genomic_DNA"/>
</dbReference>
<name>A0A814X0L4_9BILA</name>
<evidence type="ECO:0000313" key="1">
    <source>
        <dbReference type="EMBL" id="CAF1212821.1"/>
    </source>
</evidence>
<organism evidence="1 2">
    <name type="scientific">Rotaria sordida</name>
    <dbReference type="NCBI Taxonomy" id="392033"/>
    <lineage>
        <taxon>Eukaryota</taxon>
        <taxon>Metazoa</taxon>
        <taxon>Spiralia</taxon>
        <taxon>Gnathifera</taxon>
        <taxon>Rotifera</taxon>
        <taxon>Eurotatoria</taxon>
        <taxon>Bdelloidea</taxon>
        <taxon>Philodinida</taxon>
        <taxon>Philodinidae</taxon>
        <taxon>Rotaria</taxon>
    </lineage>
</organism>
<protein>
    <submittedName>
        <fullName evidence="1">Uncharacterized protein</fullName>
    </submittedName>
</protein>
<accession>A0A814X0L4</accession>
<dbReference type="Proteomes" id="UP000663882">
    <property type="component" value="Unassembled WGS sequence"/>
</dbReference>
<evidence type="ECO:0000313" key="2">
    <source>
        <dbReference type="Proteomes" id="UP000663882"/>
    </source>
</evidence>
<comment type="caution">
    <text evidence="1">The sequence shown here is derived from an EMBL/GenBank/DDBJ whole genome shotgun (WGS) entry which is preliminary data.</text>
</comment>
<proteinExistence type="predicted"/>